<reference evidence="1 2" key="1">
    <citation type="submission" date="2018-02" db="EMBL/GenBank/DDBJ databases">
        <authorList>
            <person name="Cohen D.B."/>
            <person name="Kent A.D."/>
        </authorList>
    </citation>
    <scope>NUCLEOTIDE SEQUENCE [LARGE SCALE GENOMIC DNA]</scope>
    <source>
        <strain evidence="1 2">ULC007</strain>
    </source>
</reference>
<keyword evidence="2" id="KW-1185">Reference proteome</keyword>
<dbReference type="Proteomes" id="UP000238634">
    <property type="component" value="Unassembled WGS sequence"/>
</dbReference>
<reference evidence="1 2" key="2">
    <citation type="submission" date="2018-03" db="EMBL/GenBank/DDBJ databases">
        <title>The ancient ancestry and fast evolution of plastids.</title>
        <authorList>
            <person name="Moore K.R."/>
            <person name="Magnabosco C."/>
            <person name="Momper L."/>
            <person name="Gold D.A."/>
            <person name="Bosak T."/>
            <person name="Fournier G.P."/>
        </authorList>
    </citation>
    <scope>NUCLEOTIDE SEQUENCE [LARGE SCALE GENOMIC DNA]</scope>
    <source>
        <strain evidence="1 2">ULC007</strain>
    </source>
</reference>
<accession>A0A2T1DDX1</accession>
<name>A0A2T1DDX1_9CYAN</name>
<sequence>MTAYTINFNPVIEMTDEQFYQLCRANPEVKFEPNAQGERSHYAAINATISVDASNCPIFEY</sequence>
<protein>
    <submittedName>
        <fullName evidence="1">Uncharacterized protein</fullName>
    </submittedName>
</protein>
<organism evidence="1 2">
    <name type="scientific">Phormidesmis priestleyi ULC007</name>
    <dbReference type="NCBI Taxonomy" id="1920490"/>
    <lineage>
        <taxon>Bacteria</taxon>
        <taxon>Bacillati</taxon>
        <taxon>Cyanobacteriota</taxon>
        <taxon>Cyanophyceae</taxon>
        <taxon>Leptolyngbyales</taxon>
        <taxon>Leptolyngbyaceae</taxon>
        <taxon>Phormidesmis</taxon>
    </lineage>
</organism>
<dbReference type="AlphaFoldDB" id="A0A2T1DDX1"/>
<comment type="caution">
    <text evidence="1">The sequence shown here is derived from an EMBL/GenBank/DDBJ whole genome shotgun (WGS) entry which is preliminary data.</text>
</comment>
<dbReference type="EMBL" id="PVWG01000015">
    <property type="protein sequence ID" value="PSB18664.1"/>
    <property type="molecule type" value="Genomic_DNA"/>
</dbReference>
<evidence type="ECO:0000313" key="1">
    <source>
        <dbReference type="EMBL" id="PSB18664.1"/>
    </source>
</evidence>
<proteinExistence type="predicted"/>
<dbReference type="STRING" id="1920490.GCA_001895925_03035"/>
<evidence type="ECO:0000313" key="2">
    <source>
        <dbReference type="Proteomes" id="UP000238634"/>
    </source>
</evidence>
<gene>
    <name evidence="1" type="ORF">C7B65_14140</name>
</gene>
<dbReference type="RefSeq" id="WP_073069711.1">
    <property type="nucleotide sequence ID" value="NZ_MPPI01000003.1"/>
</dbReference>